<accession>A0A411YB06</accession>
<dbReference type="SUPFAM" id="SSF54631">
    <property type="entry name" value="CBS-domain pair"/>
    <property type="match status" value="1"/>
</dbReference>
<organism evidence="4 5">
    <name type="scientific">Egibacter rhizosphaerae</name>
    <dbReference type="NCBI Taxonomy" id="1670831"/>
    <lineage>
        <taxon>Bacteria</taxon>
        <taxon>Bacillati</taxon>
        <taxon>Actinomycetota</taxon>
        <taxon>Nitriliruptoria</taxon>
        <taxon>Egibacterales</taxon>
        <taxon>Egibacteraceae</taxon>
        <taxon>Egibacter</taxon>
    </lineage>
</organism>
<reference evidence="4 5" key="1">
    <citation type="submission" date="2019-01" db="EMBL/GenBank/DDBJ databases">
        <title>Egibacter rhizosphaerae EGI 80759T.</title>
        <authorList>
            <person name="Chen D.-D."/>
            <person name="Tian Y."/>
            <person name="Jiao J.-Y."/>
            <person name="Zhang X.-T."/>
            <person name="Zhang Y.-G."/>
            <person name="Zhang Y."/>
            <person name="Xiao M."/>
            <person name="Shu W.-S."/>
            <person name="Li W.-J."/>
        </authorList>
    </citation>
    <scope>NUCLEOTIDE SEQUENCE [LARGE SCALE GENOMIC DNA]</scope>
    <source>
        <strain evidence="4 5">EGI 80759</strain>
    </source>
</reference>
<dbReference type="InterPro" id="IPR000644">
    <property type="entry name" value="CBS_dom"/>
</dbReference>
<dbReference type="InterPro" id="IPR046342">
    <property type="entry name" value="CBS_dom_sf"/>
</dbReference>
<keyword evidence="5" id="KW-1185">Reference proteome</keyword>
<evidence type="ECO:0000313" key="4">
    <source>
        <dbReference type="EMBL" id="QBI18375.1"/>
    </source>
</evidence>
<name>A0A411YB06_9ACTN</name>
<dbReference type="Proteomes" id="UP000291469">
    <property type="component" value="Chromosome"/>
</dbReference>
<gene>
    <name evidence="4" type="ORF">ER308_01495</name>
</gene>
<sequence>MAARTIGEIMTSDVRACPQDASAAEAARLMRDHGIGDVIVTGGDDDVPSGIVTDRDLAVRVMGGGRDPDTITLQEIMTTELVTVQRQTEVSDAVTIVHRSSVRRLPVVEDGEVLGIVTIGDLARERDPDSALADLSAESPNN</sequence>
<dbReference type="SMART" id="SM00116">
    <property type="entry name" value="CBS"/>
    <property type="match status" value="2"/>
</dbReference>
<keyword evidence="1 2" id="KW-0129">CBS domain</keyword>
<proteinExistence type="predicted"/>
<dbReference type="Gene3D" id="3.10.580.10">
    <property type="entry name" value="CBS-domain"/>
    <property type="match status" value="1"/>
</dbReference>
<feature type="domain" description="CBS" evidence="3">
    <location>
        <begin position="77"/>
        <end position="135"/>
    </location>
</feature>
<dbReference type="OrthoDB" id="9789996at2"/>
<protein>
    <submittedName>
        <fullName evidence="4">CBS domain-containing protein</fullName>
    </submittedName>
</protein>
<evidence type="ECO:0000256" key="1">
    <source>
        <dbReference type="ARBA" id="ARBA00023122"/>
    </source>
</evidence>
<feature type="domain" description="CBS" evidence="3">
    <location>
        <begin position="10"/>
        <end position="68"/>
    </location>
</feature>
<dbReference type="EMBL" id="CP036402">
    <property type="protein sequence ID" value="QBI18375.1"/>
    <property type="molecule type" value="Genomic_DNA"/>
</dbReference>
<evidence type="ECO:0000259" key="3">
    <source>
        <dbReference type="PROSITE" id="PS51371"/>
    </source>
</evidence>
<dbReference type="KEGG" id="erz:ER308_01495"/>
<dbReference type="Pfam" id="PF00571">
    <property type="entry name" value="CBS"/>
    <property type="match status" value="2"/>
</dbReference>
<dbReference type="PANTHER" id="PTHR43080">
    <property type="entry name" value="CBS DOMAIN-CONTAINING PROTEIN CBSX3, MITOCHONDRIAL"/>
    <property type="match status" value="1"/>
</dbReference>
<evidence type="ECO:0000313" key="5">
    <source>
        <dbReference type="Proteomes" id="UP000291469"/>
    </source>
</evidence>
<dbReference type="InterPro" id="IPR051257">
    <property type="entry name" value="Diverse_CBS-Domain"/>
</dbReference>
<evidence type="ECO:0000256" key="2">
    <source>
        <dbReference type="PROSITE-ProRule" id="PRU00703"/>
    </source>
</evidence>
<dbReference type="RefSeq" id="WP_131153373.1">
    <property type="nucleotide sequence ID" value="NZ_CP036402.1"/>
</dbReference>
<dbReference type="PROSITE" id="PS51371">
    <property type="entry name" value="CBS"/>
    <property type="match status" value="2"/>
</dbReference>
<dbReference type="AlphaFoldDB" id="A0A411YB06"/>
<dbReference type="PANTHER" id="PTHR43080:SF2">
    <property type="entry name" value="CBS DOMAIN-CONTAINING PROTEIN"/>
    <property type="match status" value="1"/>
</dbReference>